<dbReference type="KEGG" id="mhey:H2LOC_019055"/>
<dbReference type="NCBIfam" id="NF047847">
    <property type="entry name" value="SS_mature_LptM"/>
    <property type="match status" value="1"/>
</dbReference>
<evidence type="ECO:0000256" key="6">
    <source>
        <dbReference type="ARBA" id="ARBA00023288"/>
    </source>
</evidence>
<evidence type="ECO:0000256" key="4">
    <source>
        <dbReference type="ARBA" id="ARBA00023139"/>
    </source>
</evidence>
<keyword evidence="6" id="KW-0449">Lipoprotein</keyword>
<evidence type="ECO:0008006" key="11">
    <source>
        <dbReference type="Google" id="ProtNLM"/>
    </source>
</evidence>
<dbReference type="InterPro" id="IPR032831">
    <property type="entry name" value="LptM_cons"/>
</dbReference>
<dbReference type="Pfam" id="PF13627">
    <property type="entry name" value="LptM_cons"/>
    <property type="match status" value="1"/>
</dbReference>
<dbReference type="GO" id="GO:0009279">
    <property type="term" value="C:cell outer membrane"/>
    <property type="evidence" value="ECO:0007669"/>
    <property type="project" value="UniProtKB-SubCell"/>
</dbReference>
<organism evidence="9 10">
    <name type="scientific">Methylocystis heyeri</name>
    <dbReference type="NCBI Taxonomy" id="391905"/>
    <lineage>
        <taxon>Bacteria</taxon>
        <taxon>Pseudomonadati</taxon>
        <taxon>Pseudomonadota</taxon>
        <taxon>Alphaproteobacteria</taxon>
        <taxon>Hyphomicrobiales</taxon>
        <taxon>Methylocystaceae</taxon>
        <taxon>Methylocystis</taxon>
    </lineage>
</organism>
<dbReference type="RefSeq" id="WP_136497161.1">
    <property type="nucleotide sequence ID" value="NZ_CP046052.1"/>
</dbReference>
<evidence type="ECO:0000256" key="5">
    <source>
        <dbReference type="ARBA" id="ARBA00023237"/>
    </source>
</evidence>
<reference evidence="9 10" key="1">
    <citation type="submission" date="2019-11" db="EMBL/GenBank/DDBJ databases">
        <title>The genome sequence of Methylocystis heyeri.</title>
        <authorList>
            <person name="Oshkin I.Y."/>
            <person name="Miroshnikov K."/>
            <person name="Dedysh S.N."/>
        </authorList>
    </citation>
    <scope>NUCLEOTIDE SEQUENCE [LARGE SCALE GENOMIC DNA]</scope>
    <source>
        <strain evidence="9 10">H2</strain>
    </source>
</reference>
<comment type="subcellular location">
    <subcellularLocation>
        <location evidence="1">Cell outer membrane</location>
        <topology evidence="1">Lipid-anchor</topology>
    </subcellularLocation>
</comment>
<gene>
    <name evidence="9" type="ORF">H2LOC_019055</name>
</gene>
<keyword evidence="5" id="KW-0998">Cell outer membrane</keyword>
<evidence type="ECO:0000313" key="10">
    <source>
        <dbReference type="Proteomes" id="UP000309061"/>
    </source>
</evidence>
<feature type="chain" id="PRO_5025395856" description="Lipoprotein" evidence="8">
    <location>
        <begin position="25"/>
        <end position="96"/>
    </location>
</feature>
<sequence length="96" mass="9964">MPSRRNRRLIAASAAATLLAVALGGCGRKGPLELPPDVQAAREASRAEQEAAAPKAPAGQKPKLSEEGAKPTAGPMEGDVGHRPPEAYPFFLDPLL</sequence>
<dbReference type="AlphaFoldDB" id="A0A6B8KKZ1"/>
<evidence type="ECO:0000256" key="2">
    <source>
        <dbReference type="ARBA" id="ARBA00022729"/>
    </source>
</evidence>
<dbReference type="OrthoDB" id="8456117at2"/>
<accession>A0A6B8KKZ1</accession>
<proteinExistence type="predicted"/>
<feature type="compositionally biased region" description="Low complexity" evidence="7">
    <location>
        <begin position="50"/>
        <end position="62"/>
    </location>
</feature>
<dbReference type="PROSITE" id="PS51257">
    <property type="entry name" value="PROKAR_LIPOPROTEIN"/>
    <property type="match status" value="1"/>
</dbReference>
<name>A0A6B8KKZ1_9HYPH</name>
<keyword evidence="2 8" id="KW-0732">Signal</keyword>
<evidence type="ECO:0000256" key="1">
    <source>
        <dbReference type="ARBA" id="ARBA00004459"/>
    </source>
</evidence>
<evidence type="ECO:0000256" key="7">
    <source>
        <dbReference type="SAM" id="MobiDB-lite"/>
    </source>
</evidence>
<keyword evidence="10" id="KW-1185">Reference proteome</keyword>
<feature type="region of interest" description="Disordered" evidence="7">
    <location>
        <begin position="26"/>
        <end position="96"/>
    </location>
</feature>
<dbReference type="Proteomes" id="UP000309061">
    <property type="component" value="Chromosome"/>
</dbReference>
<evidence type="ECO:0000313" key="9">
    <source>
        <dbReference type="EMBL" id="QGM47605.1"/>
    </source>
</evidence>
<keyword evidence="3" id="KW-0472">Membrane</keyword>
<evidence type="ECO:0000256" key="8">
    <source>
        <dbReference type="SAM" id="SignalP"/>
    </source>
</evidence>
<feature type="signal peptide" evidence="8">
    <location>
        <begin position="1"/>
        <end position="24"/>
    </location>
</feature>
<protein>
    <recommendedName>
        <fullName evidence="11">Lipoprotein</fullName>
    </recommendedName>
</protein>
<evidence type="ECO:0000256" key="3">
    <source>
        <dbReference type="ARBA" id="ARBA00023136"/>
    </source>
</evidence>
<dbReference type="EMBL" id="CP046052">
    <property type="protein sequence ID" value="QGM47605.1"/>
    <property type="molecule type" value="Genomic_DNA"/>
</dbReference>
<keyword evidence="4" id="KW-0564">Palmitate</keyword>